<sequence length="128" mass="14527">MTKILADFPAYTIISPESNRLVDNEKFMVPFPALRNPREMIWREFCIGSVISYALRTGNDPIESLDHARKNGHELHYVFGLGSSITSHQRPHETKKGFHFGDVIEFEGIKFELVPAPNSNVALKKVSE</sequence>
<reference evidence="1" key="1">
    <citation type="submission" date="2022-10" db="EMBL/GenBank/DDBJ databases">
        <authorList>
            <person name="Meaden S."/>
        </authorList>
    </citation>
    <scope>NUCLEOTIDE SEQUENCE</scope>
</reference>
<accession>A0A9N6ZFY6</accession>
<dbReference type="EMBL" id="OX359470">
    <property type="protein sequence ID" value="CAI3971084.1"/>
    <property type="molecule type" value="Genomic_DNA"/>
</dbReference>
<proteinExistence type="predicted"/>
<name>A0A9N6ZFY6_9VIRU</name>
<evidence type="ECO:0000313" key="1">
    <source>
        <dbReference type="EMBL" id="CAI3971084.1"/>
    </source>
</evidence>
<organism evidence="1">
    <name type="scientific">Ochrobactrum phage ORM_20</name>
    <dbReference type="NCBI Taxonomy" id="2985243"/>
    <lineage>
        <taxon>Viruses</taxon>
    </lineage>
</organism>
<protein>
    <submittedName>
        <fullName evidence="1">Uncharacterized protein</fullName>
    </submittedName>
</protein>
<gene>
    <name evidence="1" type="ORF">ORM20_00030</name>
</gene>